<dbReference type="Proteomes" id="UP001320706">
    <property type="component" value="Unassembled WGS sequence"/>
</dbReference>
<evidence type="ECO:0000313" key="1">
    <source>
        <dbReference type="EMBL" id="KAK8210256.1"/>
    </source>
</evidence>
<reference evidence="1" key="1">
    <citation type="submission" date="2024-02" db="EMBL/GenBank/DDBJ databases">
        <title>Metagenome Assembled Genome of Zalaria obscura JY119.</title>
        <authorList>
            <person name="Vighnesh L."/>
            <person name="Jagadeeshwari U."/>
            <person name="Venkata Ramana C."/>
            <person name="Sasikala C."/>
        </authorList>
    </citation>
    <scope>NUCLEOTIDE SEQUENCE</scope>
    <source>
        <strain evidence="1">JY119</strain>
    </source>
</reference>
<dbReference type="EMBL" id="JAMKPW020000015">
    <property type="protein sequence ID" value="KAK8210256.1"/>
    <property type="molecule type" value="Genomic_DNA"/>
</dbReference>
<keyword evidence="2" id="KW-1185">Reference proteome</keyword>
<accession>A0ACC3SEK5</accession>
<gene>
    <name evidence="1" type="ORF">M8818_003423</name>
</gene>
<proteinExistence type="predicted"/>
<name>A0ACC3SEK5_9PEZI</name>
<evidence type="ECO:0000313" key="2">
    <source>
        <dbReference type="Proteomes" id="UP001320706"/>
    </source>
</evidence>
<organism evidence="1 2">
    <name type="scientific">Zalaria obscura</name>
    <dbReference type="NCBI Taxonomy" id="2024903"/>
    <lineage>
        <taxon>Eukaryota</taxon>
        <taxon>Fungi</taxon>
        <taxon>Dikarya</taxon>
        <taxon>Ascomycota</taxon>
        <taxon>Pezizomycotina</taxon>
        <taxon>Dothideomycetes</taxon>
        <taxon>Dothideomycetidae</taxon>
        <taxon>Dothideales</taxon>
        <taxon>Zalariaceae</taxon>
        <taxon>Zalaria</taxon>
    </lineage>
</organism>
<sequence length="590" mass="65118">MYVTILTELDRSSSTVVMLIAQYIVKTWQVIPTVGNSSDVSRCGSGSPSSTCRGVAAGPAALIRPSSSTETIRVSPPAAWIQQSTTRLICEASQSNTSATMAIGDDPSTLTIDDLPELLKNDHSVKVAGCDIDGILRGKLMSKKKFLSIAPSGFGFCSVIFGWDMHDQTYFRELNISNKENGYRDIVAHVDLSSFRRIPWEDDIAFFLCSFREPEGTSLSACPRSVLERASKKLEDQGMSALAGAEYEFYQFRAPEDPNKLPGERNSTNTAKFLKDHPPSHLPSLTEGMFGYSLTRPVHNQDYYYGIFNACDKFRCNVEGWHTESGPGVFEAALEYGEIKQMADKAALFKLTVKSIGSKFGITPCFMAKPREGLPGNSGHMHISICNPTTKENLFHRATPDPNPPYPDLAHISDVGRHFLAGLLDGLPDVMPIVAPTINSYKRLVENFWAPVTVSWGLEHRAASIRLIGPPTASPKATRFEIRVPGADTNPYLVLATILALGWRGVEKKLEIPIPPLGKGEDVGGASDKGVRLAKSLKEATERMKRPDSVAREVFGDEFVDHFTGTREHEIRLWDEAVTDWEVRRYIETV</sequence>
<comment type="caution">
    <text evidence="1">The sequence shown here is derived from an EMBL/GenBank/DDBJ whole genome shotgun (WGS) entry which is preliminary data.</text>
</comment>
<protein>
    <submittedName>
        <fullName evidence="1">Uncharacterized protein</fullName>
    </submittedName>
</protein>